<dbReference type="Pfam" id="PF01966">
    <property type="entry name" value="HD"/>
    <property type="match status" value="1"/>
</dbReference>
<dbReference type="CDD" id="cd00077">
    <property type="entry name" value="HDc"/>
    <property type="match status" value="1"/>
</dbReference>
<evidence type="ECO:0000313" key="3">
    <source>
        <dbReference type="Proteomes" id="UP000276542"/>
    </source>
</evidence>
<dbReference type="EMBL" id="QYRP01000002">
    <property type="protein sequence ID" value="RJS47446.1"/>
    <property type="molecule type" value="Genomic_DNA"/>
</dbReference>
<dbReference type="AlphaFoldDB" id="A0A3A5H9Y9"/>
<feature type="domain" description="HD" evidence="1">
    <location>
        <begin position="21"/>
        <end position="103"/>
    </location>
</feature>
<name>A0A3A5H9Y9_9ACTN</name>
<organism evidence="2 3">
    <name type="scientific">Nocardioides cavernaquae</name>
    <dbReference type="NCBI Taxonomy" id="2321396"/>
    <lineage>
        <taxon>Bacteria</taxon>
        <taxon>Bacillati</taxon>
        <taxon>Actinomycetota</taxon>
        <taxon>Actinomycetes</taxon>
        <taxon>Propionibacteriales</taxon>
        <taxon>Nocardioidaceae</taxon>
        <taxon>Nocardioides</taxon>
    </lineage>
</organism>
<evidence type="ECO:0000259" key="1">
    <source>
        <dbReference type="Pfam" id="PF01966"/>
    </source>
</evidence>
<reference evidence="3" key="1">
    <citation type="submission" date="2018-09" db="EMBL/GenBank/DDBJ databases">
        <authorList>
            <person name="Zhu H."/>
        </authorList>
    </citation>
    <scope>NUCLEOTIDE SEQUENCE [LARGE SCALE GENOMIC DNA]</scope>
    <source>
        <strain evidence="3">K1W22B-1</strain>
    </source>
</reference>
<dbReference type="SUPFAM" id="SSF109604">
    <property type="entry name" value="HD-domain/PDEase-like"/>
    <property type="match status" value="1"/>
</dbReference>
<dbReference type="OrthoDB" id="2989229at2"/>
<dbReference type="Proteomes" id="UP000276542">
    <property type="component" value="Unassembled WGS sequence"/>
</dbReference>
<dbReference type="InterPro" id="IPR003607">
    <property type="entry name" value="HD/PDEase_dom"/>
</dbReference>
<gene>
    <name evidence="2" type="ORF">D4739_15295</name>
</gene>
<dbReference type="InterPro" id="IPR006674">
    <property type="entry name" value="HD_domain"/>
</dbReference>
<accession>A0A3A5H9Y9</accession>
<dbReference type="RefSeq" id="WP_120061411.1">
    <property type="nucleotide sequence ID" value="NZ_QYRP01000002.1"/>
</dbReference>
<comment type="caution">
    <text evidence="2">The sequence shown here is derived from an EMBL/GenBank/DDBJ whole genome shotgun (WGS) entry which is preliminary data.</text>
</comment>
<protein>
    <submittedName>
        <fullName evidence="2">HD domain-containing protein</fullName>
    </submittedName>
</protein>
<sequence>MWTPEDAKALAGTYLGQDSDRWQHVRAVASVAHELVAAGAPLDLEMAAWLHDIGYADPLARTGMHALDGARFLELVEAPPIVVGLVAFHTGAEFEADERGLLGKLLEFERPVQPLLDQLILADMLSGPRGERVSVSRRLGDIFARYGPEHPVHRAVSLSGPYLRLASERASAAAGYPI</sequence>
<evidence type="ECO:0000313" key="2">
    <source>
        <dbReference type="EMBL" id="RJS47446.1"/>
    </source>
</evidence>
<proteinExistence type="predicted"/>
<dbReference type="Gene3D" id="1.10.3210.10">
    <property type="entry name" value="Hypothetical protein af1432"/>
    <property type="match status" value="1"/>
</dbReference>
<keyword evidence="3" id="KW-1185">Reference proteome</keyword>